<reference evidence="1" key="2">
    <citation type="submission" date="2023-04" db="EMBL/GenBank/DDBJ databases">
        <authorList>
            <person name="Bruccoleri R.E."/>
            <person name="Oakeley E.J."/>
            <person name="Faust A.-M."/>
            <person name="Dessus-Babus S."/>
            <person name="Altorfer M."/>
            <person name="Burckhardt D."/>
            <person name="Oertli M."/>
            <person name="Naumann U."/>
            <person name="Petersen F."/>
            <person name="Wong J."/>
        </authorList>
    </citation>
    <scope>NUCLEOTIDE SEQUENCE</scope>
    <source>
        <strain evidence="1">GSM-AAB239-AS_SAM_17_03QT</strain>
        <tissue evidence="1">Leaf</tissue>
    </source>
</reference>
<sequence>MKRASNARVAIEHWISQRRAPRCASRKNMG</sequence>
<comment type="caution">
    <text evidence="1">The sequence shown here is derived from an EMBL/GenBank/DDBJ whole genome shotgun (WGS) entry which is preliminary data.</text>
</comment>
<evidence type="ECO:0000313" key="2">
    <source>
        <dbReference type="Proteomes" id="UP001140949"/>
    </source>
</evidence>
<keyword evidence="2" id="KW-1185">Reference proteome</keyword>
<name>A0AAX6E996_IRIPA</name>
<accession>A0AAX6E996</accession>
<gene>
    <name evidence="1" type="ORF">M6B38_201085</name>
</gene>
<dbReference type="EMBL" id="JANAVB010038619">
    <property type="protein sequence ID" value="KAJ6800565.1"/>
    <property type="molecule type" value="Genomic_DNA"/>
</dbReference>
<dbReference type="Proteomes" id="UP001140949">
    <property type="component" value="Unassembled WGS sequence"/>
</dbReference>
<evidence type="ECO:0000313" key="1">
    <source>
        <dbReference type="EMBL" id="KAJ6800565.1"/>
    </source>
</evidence>
<organism evidence="1 2">
    <name type="scientific">Iris pallida</name>
    <name type="common">Sweet iris</name>
    <dbReference type="NCBI Taxonomy" id="29817"/>
    <lineage>
        <taxon>Eukaryota</taxon>
        <taxon>Viridiplantae</taxon>
        <taxon>Streptophyta</taxon>
        <taxon>Embryophyta</taxon>
        <taxon>Tracheophyta</taxon>
        <taxon>Spermatophyta</taxon>
        <taxon>Magnoliopsida</taxon>
        <taxon>Liliopsida</taxon>
        <taxon>Asparagales</taxon>
        <taxon>Iridaceae</taxon>
        <taxon>Iridoideae</taxon>
        <taxon>Irideae</taxon>
        <taxon>Iris</taxon>
    </lineage>
</organism>
<proteinExistence type="predicted"/>
<reference evidence="1" key="1">
    <citation type="journal article" date="2023" name="GigaByte">
        <title>Genome assembly of the bearded iris, Iris pallida Lam.</title>
        <authorList>
            <person name="Bruccoleri R.E."/>
            <person name="Oakeley E.J."/>
            <person name="Faust A.M.E."/>
            <person name="Altorfer M."/>
            <person name="Dessus-Babus S."/>
            <person name="Burckhardt D."/>
            <person name="Oertli M."/>
            <person name="Naumann U."/>
            <person name="Petersen F."/>
            <person name="Wong J."/>
        </authorList>
    </citation>
    <scope>NUCLEOTIDE SEQUENCE</scope>
    <source>
        <strain evidence="1">GSM-AAB239-AS_SAM_17_03QT</strain>
    </source>
</reference>
<protein>
    <submittedName>
        <fullName evidence="1">Uncharacterized protein</fullName>
    </submittedName>
</protein>
<dbReference type="AlphaFoldDB" id="A0AAX6E996"/>